<dbReference type="EMBL" id="MT143452">
    <property type="protein sequence ID" value="QJA96994.1"/>
    <property type="molecule type" value="Genomic_DNA"/>
</dbReference>
<organism evidence="1">
    <name type="scientific">viral metagenome</name>
    <dbReference type="NCBI Taxonomy" id="1070528"/>
    <lineage>
        <taxon>unclassified sequences</taxon>
        <taxon>metagenomes</taxon>
        <taxon>organismal metagenomes</taxon>
    </lineage>
</organism>
<proteinExistence type="predicted"/>
<gene>
    <name evidence="1" type="ORF">MM415B06885_0014</name>
</gene>
<protein>
    <submittedName>
        <fullName evidence="1">Uncharacterized protein</fullName>
    </submittedName>
</protein>
<accession>A0A6M3LTY7</accession>
<sequence>MREIKTLIQQLRNYPNNLFVYTQEESEDNKSGLVVCNLAGEEQGFIELGSNDGQVIL</sequence>
<reference evidence="1" key="1">
    <citation type="submission" date="2020-03" db="EMBL/GenBank/DDBJ databases">
        <title>The deep terrestrial virosphere.</title>
        <authorList>
            <person name="Holmfeldt K."/>
            <person name="Nilsson E."/>
            <person name="Simone D."/>
            <person name="Lopez-Fernandez M."/>
            <person name="Wu X."/>
            <person name="de Brujin I."/>
            <person name="Lundin D."/>
            <person name="Andersson A."/>
            <person name="Bertilsson S."/>
            <person name="Dopson M."/>
        </authorList>
    </citation>
    <scope>NUCLEOTIDE SEQUENCE</scope>
    <source>
        <strain evidence="1">MM415B06885</strain>
    </source>
</reference>
<dbReference type="AlphaFoldDB" id="A0A6M3LTY7"/>
<name>A0A6M3LTY7_9ZZZZ</name>
<evidence type="ECO:0000313" key="1">
    <source>
        <dbReference type="EMBL" id="QJA96994.1"/>
    </source>
</evidence>